<dbReference type="AlphaFoldDB" id="A0AAD7H9R8"/>
<gene>
    <name evidence="6" type="ORF">DFH07DRAFT_862828</name>
</gene>
<name>A0AAD7H9R8_9AGAR</name>
<dbReference type="SUPFAM" id="SSF56112">
    <property type="entry name" value="Protein kinase-like (PK-like)"/>
    <property type="match status" value="1"/>
</dbReference>
<dbReference type="Proteomes" id="UP001215280">
    <property type="component" value="Unassembled WGS sequence"/>
</dbReference>
<dbReference type="Gene3D" id="1.10.510.10">
    <property type="entry name" value="Transferase(Phosphotransferase) domain 1"/>
    <property type="match status" value="1"/>
</dbReference>
<evidence type="ECO:0000256" key="3">
    <source>
        <dbReference type="ARBA" id="ARBA00022777"/>
    </source>
</evidence>
<dbReference type="InterPro" id="IPR011009">
    <property type="entry name" value="Kinase-like_dom_sf"/>
</dbReference>
<organism evidence="6 7">
    <name type="scientific">Mycena maculata</name>
    <dbReference type="NCBI Taxonomy" id="230809"/>
    <lineage>
        <taxon>Eukaryota</taxon>
        <taxon>Fungi</taxon>
        <taxon>Dikarya</taxon>
        <taxon>Basidiomycota</taxon>
        <taxon>Agaricomycotina</taxon>
        <taxon>Agaricomycetes</taxon>
        <taxon>Agaricomycetidae</taxon>
        <taxon>Agaricales</taxon>
        <taxon>Marasmiineae</taxon>
        <taxon>Mycenaceae</taxon>
        <taxon>Mycena</taxon>
    </lineage>
</organism>
<evidence type="ECO:0000259" key="5">
    <source>
        <dbReference type="PROSITE" id="PS50011"/>
    </source>
</evidence>
<evidence type="ECO:0000313" key="6">
    <source>
        <dbReference type="EMBL" id="KAJ7715441.1"/>
    </source>
</evidence>
<evidence type="ECO:0000256" key="1">
    <source>
        <dbReference type="ARBA" id="ARBA00022679"/>
    </source>
</evidence>
<reference evidence="6" key="1">
    <citation type="submission" date="2023-03" db="EMBL/GenBank/DDBJ databases">
        <title>Massive genome expansion in bonnet fungi (Mycena s.s.) driven by repeated elements and novel gene families across ecological guilds.</title>
        <authorList>
            <consortium name="Lawrence Berkeley National Laboratory"/>
            <person name="Harder C.B."/>
            <person name="Miyauchi S."/>
            <person name="Viragh M."/>
            <person name="Kuo A."/>
            <person name="Thoen E."/>
            <person name="Andreopoulos B."/>
            <person name="Lu D."/>
            <person name="Skrede I."/>
            <person name="Drula E."/>
            <person name="Henrissat B."/>
            <person name="Morin E."/>
            <person name="Kohler A."/>
            <person name="Barry K."/>
            <person name="LaButti K."/>
            <person name="Morin E."/>
            <person name="Salamov A."/>
            <person name="Lipzen A."/>
            <person name="Mereny Z."/>
            <person name="Hegedus B."/>
            <person name="Baldrian P."/>
            <person name="Stursova M."/>
            <person name="Weitz H."/>
            <person name="Taylor A."/>
            <person name="Grigoriev I.V."/>
            <person name="Nagy L.G."/>
            <person name="Martin F."/>
            <person name="Kauserud H."/>
        </authorList>
    </citation>
    <scope>NUCLEOTIDE SEQUENCE</scope>
    <source>
        <strain evidence="6">CBHHK188m</strain>
    </source>
</reference>
<keyword evidence="1" id="KW-0808">Transferase</keyword>
<dbReference type="PROSITE" id="PS50011">
    <property type="entry name" value="PROTEIN_KINASE_DOM"/>
    <property type="match status" value="1"/>
</dbReference>
<comment type="caution">
    <text evidence="6">The sequence shown here is derived from an EMBL/GenBank/DDBJ whole genome shotgun (WGS) entry which is preliminary data.</text>
</comment>
<dbReference type="SMART" id="SM00220">
    <property type="entry name" value="S_TKc"/>
    <property type="match status" value="1"/>
</dbReference>
<evidence type="ECO:0000313" key="7">
    <source>
        <dbReference type="Proteomes" id="UP001215280"/>
    </source>
</evidence>
<dbReference type="InterPro" id="IPR000719">
    <property type="entry name" value="Prot_kinase_dom"/>
</dbReference>
<keyword evidence="3 6" id="KW-0418">Kinase</keyword>
<accession>A0AAD7H9R8</accession>
<keyword evidence="4" id="KW-0067">ATP-binding</keyword>
<proteinExistence type="predicted"/>
<protein>
    <submittedName>
        <fullName evidence="6">Kinase-like domain-containing protein</fullName>
    </submittedName>
</protein>
<evidence type="ECO:0000256" key="2">
    <source>
        <dbReference type="ARBA" id="ARBA00022741"/>
    </source>
</evidence>
<dbReference type="EMBL" id="JARJLG010000348">
    <property type="protein sequence ID" value="KAJ7715441.1"/>
    <property type="molecule type" value="Genomic_DNA"/>
</dbReference>
<keyword evidence="7" id="KW-1185">Reference proteome</keyword>
<dbReference type="PANTHER" id="PTHR43289">
    <property type="entry name" value="MITOGEN-ACTIVATED PROTEIN KINASE KINASE KINASE 20-RELATED"/>
    <property type="match status" value="1"/>
</dbReference>
<dbReference type="PANTHER" id="PTHR43289:SF33">
    <property type="entry name" value="SERINE_THREONINE KINASE 31"/>
    <property type="match status" value="1"/>
</dbReference>
<sequence length="338" mass="37814">MAMPPLPVRLQPANWAALEEADALELWQHYRGFLLQHGYHIMDSEEYLTLGKGAAISPPAVDPFNPKDTEFFVYSGDAPDMLSTRLSAWQPCVEVCFGMDHLQRPVVFKALLPQSTELTVLRFLTMSCQREDKRNRVIPILDFLDTTDLVIVVMPSWGFDWHLPPCGNASTRADMAIQLTEGLQFLHDRGIAHGDIHVGNILFNHGAFRPFHERAPEREFRLDAKVAYAFIDFGSASIFSHGDPPFGTPITVPPESVRAPEQADPATGEINLFAADVYNLGKVLEIELAAAVEHYGELQDCHLTEYSNLLADMTNTDPCIRPTAAVAFERIYALYFVL</sequence>
<dbReference type="GO" id="GO:0004674">
    <property type="term" value="F:protein serine/threonine kinase activity"/>
    <property type="evidence" value="ECO:0007669"/>
    <property type="project" value="TreeGrafter"/>
</dbReference>
<dbReference type="GO" id="GO:0005524">
    <property type="term" value="F:ATP binding"/>
    <property type="evidence" value="ECO:0007669"/>
    <property type="project" value="UniProtKB-KW"/>
</dbReference>
<feature type="domain" description="Protein kinase" evidence="5">
    <location>
        <begin position="44"/>
        <end position="336"/>
    </location>
</feature>
<evidence type="ECO:0000256" key="4">
    <source>
        <dbReference type="ARBA" id="ARBA00022840"/>
    </source>
</evidence>
<keyword evidence="2" id="KW-0547">Nucleotide-binding</keyword>